<name>A0A7G2CVC9_9TRYP</name>
<keyword evidence="2" id="KW-1185">Reference proteome</keyword>
<dbReference type="VEuPathDB" id="TriTrypDB:ADEAN_001043800"/>
<reference evidence="1 2" key="1">
    <citation type="submission" date="2020-08" db="EMBL/GenBank/DDBJ databases">
        <authorList>
            <person name="Newling K."/>
            <person name="Davey J."/>
            <person name="Forrester S."/>
        </authorList>
    </citation>
    <scope>NUCLEOTIDE SEQUENCE [LARGE SCALE GENOMIC DNA]</scope>
    <source>
        <strain evidence="2">Crithidia deanei Carvalho (ATCC PRA-265)</strain>
    </source>
</reference>
<proteinExistence type="predicted"/>
<dbReference type="EMBL" id="LR877173">
    <property type="protein sequence ID" value="CAD2222884.1"/>
    <property type="molecule type" value="Genomic_DNA"/>
</dbReference>
<sequence length="341" mass="37519">MTRRDCKCNRPFSPSRDDSRSQLLISIFSNWVQDWRGATVVIGQSARMTSLSLKSPLKPSTDVISGQFCSTTFSNCAHEPREFVLVTPHRWAATSRRHGSPFSASREVKPSQSLKHTLSSWWQALRPLILASSQLSTVIFFNFCSLANTSREVKFSKYIIETSSERNNSDAIGFNESTSNSVKENVCGTPRKSRRSDNSFKARALFLTVTSSPYKSTTILNGVMGACSSHHATHCSCSACVVLLTVRVRHCSLSSPATVQPSAPFSCISAPLRVSGLAARNARGTVSLKYLLNKDMADVLRHQTRKGKGERKGTSCLNVQQSIKLKQVVAGCPVHRINEST</sequence>
<protein>
    <submittedName>
        <fullName evidence="1">Uncharacterized protein</fullName>
    </submittedName>
</protein>
<dbReference type="AlphaFoldDB" id="A0A7G2CVC9"/>
<gene>
    <name evidence="1" type="ORF">ADEAN_001043800</name>
</gene>
<accession>A0A7G2CVC9</accession>
<dbReference type="Proteomes" id="UP000515908">
    <property type="component" value="Chromosome 29"/>
</dbReference>
<evidence type="ECO:0000313" key="1">
    <source>
        <dbReference type="EMBL" id="CAD2222884.1"/>
    </source>
</evidence>
<organism evidence="1 2">
    <name type="scientific">Angomonas deanei</name>
    <dbReference type="NCBI Taxonomy" id="59799"/>
    <lineage>
        <taxon>Eukaryota</taxon>
        <taxon>Discoba</taxon>
        <taxon>Euglenozoa</taxon>
        <taxon>Kinetoplastea</taxon>
        <taxon>Metakinetoplastina</taxon>
        <taxon>Trypanosomatida</taxon>
        <taxon>Trypanosomatidae</taxon>
        <taxon>Strigomonadinae</taxon>
        <taxon>Angomonas</taxon>
    </lineage>
</organism>
<evidence type="ECO:0000313" key="2">
    <source>
        <dbReference type="Proteomes" id="UP000515908"/>
    </source>
</evidence>